<proteinExistence type="predicted"/>
<evidence type="ECO:0000313" key="1">
    <source>
        <dbReference type="EMBL" id="CAB4882527.1"/>
    </source>
</evidence>
<accession>A0A6J7EGQ5</accession>
<gene>
    <name evidence="1" type="ORF">UFOPK3423_01491</name>
</gene>
<reference evidence="1" key="1">
    <citation type="submission" date="2020-05" db="EMBL/GenBank/DDBJ databases">
        <authorList>
            <person name="Chiriac C."/>
            <person name="Salcher M."/>
            <person name="Ghai R."/>
            <person name="Kavagutti S V."/>
        </authorList>
    </citation>
    <scope>NUCLEOTIDE SEQUENCE</scope>
</reference>
<organism evidence="1">
    <name type="scientific">freshwater metagenome</name>
    <dbReference type="NCBI Taxonomy" id="449393"/>
    <lineage>
        <taxon>unclassified sequences</taxon>
        <taxon>metagenomes</taxon>
        <taxon>ecological metagenomes</taxon>
    </lineage>
</organism>
<dbReference type="EMBL" id="CAFBLQ010000209">
    <property type="protein sequence ID" value="CAB4882527.1"/>
    <property type="molecule type" value="Genomic_DNA"/>
</dbReference>
<dbReference type="AlphaFoldDB" id="A0A6J7EGQ5"/>
<sequence>MIVSGTPTYVVETEVNAPFAGRMIVNFSGSFERENDAGGANSFACAMYGPGGISASNPAFSGDLAQAEHEQLALTGSFIAAAGLNRIALYCYLRFGGSGIYLRSYDITGVLTGS</sequence>
<protein>
    <submittedName>
        <fullName evidence="1">Unannotated protein</fullName>
    </submittedName>
</protein>
<name>A0A6J7EGQ5_9ZZZZ</name>